<dbReference type="STRING" id="642492.Clole_3718"/>
<sequence length="307" mass="35572">MKQQMIYEESEEFPIQTLSIIGEFNEWQKEGVPFEKNEQGIWETEVDFPLGKSLYKLIVNNEMTLNDPLANLYAPDKQGELMSVMLIDEERKSRLYNNEQYHLELSSYSINNYISQRLEVINRSYFLDSDRKIVIGIGFKAITGIHTVTVAWYSPNGVLQRFAENNLMQPEDQEEAKLWFWLPLEPDLPLGQWQLRVFIDGQFILKDTVGVSDKRIVPTREIELLPIGSVVLLKDTSKRVMIYGRGQKGIDSDKVWDYVGCLYPEGNIGPDHTFLFDHEQIERIDHKGLQDEEEATFLTALTSALKE</sequence>
<reference evidence="2 3" key="1">
    <citation type="journal article" date="2011" name="J. Bacteriol.">
        <title>Complete genome sequence of the cellulose-degrading bacterium Cellulosilyticum lentocellum.</title>
        <authorList>
            <consortium name="US DOE Joint Genome Institute"/>
            <person name="Miller D.A."/>
            <person name="Suen G."/>
            <person name="Bruce D."/>
            <person name="Copeland A."/>
            <person name="Cheng J.F."/>
            <person name="Detter C."/>
            <person name="Goodwin L.A."/>
            <person name="Han C.S."/>
            <person name="Hauser L.J."/>
            <person name="Land M.L."/>
            <person name="Lapidus A."/>
            <person name="Lucas S."/>
            <person name="Meincke L."/>
            <person name="Pitluck S."/>
            <person name="Tapia R."/>
            <person name="Teshima H."/>
            <person name="Woyke T."/>
            <person name="Fox B.G."/>
            <person name="Angert E.R."/>
            <person name="Currie C.R."/>
        </authorList>
    </citation>
    <scope>NUCLEOTIDE SEQUENCE [LARGE SCALE GENOMIC DNA]</scope>
    <source>
        <strain evidence="3">ATCC 49066 / DSM 5427 / NCIMB 11756 / RHM5</strain>
    </source>
</reference>
<dbReference type="HOGENOM" id="CLU_078726_0_0_9"/>
<proteinExistence type="predicted"/>
<dbReference type="InterPro" id="IPR013783">
    <property type="entry name" value="Ig-like_fold"/>
</dbReference>
<evidence type="ECO:0000259" key="1">
    <source>
        <dbReference type="Pfam" id="PF02922"/>
    </source>
</evidence>
<dbReference type="KEGG" id="cle:Clole_3718"/>
<keyword evidence="2" id="KW-0378">Hydrolase</keyword>
<dbReference type="AlphaFoldDB" id="F2JHQ7"/>
<dbReference type="Gene3D" id="2.60.40.10">
    <property type="entry name" value="Immunoglobulins"/>
    <property type="match status" value="1"/>
</dbReference>
<keyword evidence="3" id="KW-1185">Reference proteome</keyword>
<dbReference type="InterPro" id="IPR014756">
    <property type="entry name" value="Ig_E-set"/>
</dbReference>
<name>F2JHQ7_CELLD</name>
<evidence type="ECO:0000313" key="2">
    <source>
        <dbReference type="EMBL" id="ADZ85399.1"/>
    </source>
</evidence>
<dbReference type="RefSeq" id="WP_013658675.1">
    <property type="nucleotide sequence ID" value="NC_015275.1"/>
</dbReference>
<dbReference type="InterPro" id="IPR025233">
    <property type="entry name" value="DUF4176"/>
</dbReference>
<dbReference type="InterPro" id="IPR004193">
    <property type="entry name" value="Glyco_hydro_13_N"/>
</dbReference>
<dbReference type="EMBL" id="CP002582">
    <property type="protein sequence ID" value="ADZ85399.1"/>
    <property type="molecule type" value="Genomic_DNA"/>
</dbReference>
<dbReference type="SUPFAM" id="SSF81296">
    <property type="entry name" value="E set domains"/>
    <property type="match status" value="1"/>
</dbReference>
<gene>
    <name evidence="2" type="ordered locus">Clole_3718</name>
</gene>
<organism evidence="2 3">
    <name type="scientific">Cellulosilyticum lentocellum (strain ATCC 49066 / DSM 5427 / NCIMB 11756 / RHM5)</name>
    <name type="common">Clostridium lentocellum</name>
    <dbReference type="NCBI Taxonomy" id="642492"/>
    <lineage>
        <taxon>Bacteria</taxon>
        <taxon>Bacillati</taxon>
        <taxon>Bacillota</taxon>
        <taxon>Clostridia</taxon>
        <taxon>Lachnospirales</taxon>
        <taxon>Cellulosilyticaceae</taxon>
        <taxon>Cellulosilyticum</taxon>
    </lineage>
</organism>
<accession>F2JHQ7</accession>
<dbReference type="GO" id="GO:0004553">
    <property type="term" value="F:hydrolase activity, hydrolyzing O-glycosyl compounds"/>
    <property type="evidence" value="ECO:0007669"/>
    <property type="project" value="InterPro"/>
</dbReference>
<dbReference type="eggNOG" id="COG4495">
    <property type="taxonomic scope" value="Bacteria"/>
</dbReference>
<dbReference type="Pfam" id="PF13780">
    <property type="entry name" value="DUF4176"/>
    <property type="match status" value="1"/>
</dbReference>
<evidence type="ECO:0000313" key="3">
    <source>
        <dbReference type="Proteomes" id="UP000008467"/>
    </source>
</evidence>
<dbReference type="GO" id="GO:0005975">
    <property type="term" value="P:carbohydrate metabolic process"/>
    <property type="evidence" value="ECO:0007669"/>
    <property type="project" value="InterPro"/>
</dbReference>
<dbReference type="Proteomes" id="UP000008467">
    <property type="component" value="Chromosome"/>
</dbReference>
<dbReference type="Pfam" id="PF02922">
    <property type="entry name" value="CBM_48"/>
    <property type="match status" value="1"/>
</dbReference>
<protein>
    <submittedName>
        <fullName evidence="2">Glycoside hydrolase family 13 domain protein</fullName>
    </submittedName>
</protein>
<feature type="domain" description="Glycoside hydrolase family 13 N-terminal" evidence="1">
    <location>
        <begin position="18"/>
        <end position="62"/>
    </location>
</feature>